<dbReference type="AlphaFoldDB" id="A0A6N4SW93"/>
<gene>
    <name evidence="4" type="ordered locus">CHU_3504</name>
</gene>
<feature type="signal peptide" evidence="2">
    <location>
        <begin position="1"/>
        <end position="20"/>
    </location>
</feature>
<reference evidence="4 5" key="1">
    <citation type="journal article" date="2007" name="Appl. Environ. Microbiol.">
        <title>Genome sequence of the cellulolytic gliding bacterium Cytophaga hutchinsonii.</title>
        <authorList>
            <person name="Xie G."/>
            <person name="Bruce D.C."/>
            <person name="Challacombe J.F."/>
            <person name="Chertkov O."/>
            <person name="Detter J.C."/>
            <person name="Gilna P."/>
            <person name="Han C.S."/>
            <person name="Lucas S."/>
            <person name="Misra M."/>
            <person name="Myers G.L."/>
            <person name="Richardson P."/>
            <person name="Tapia R."/>
            <person name="Thayer N."/>
            <person name="Thompson L.S."/>
            <person name="Brettin T.S."/>
            <person name="Henrissat B."/>
            <person name="Wilson D.B."/>
            <person name="McBride M.J."/>
        </authorList>
    </citation>
    <scope>NUCLEOTIDE SEQUENCE [LARGE SCALE GENOMIC DNA]</scope>
    <source>
        <strain evidence="5">ATCC 33406 / DSM 1761 / CIP 103989 / NBRC 15051 / NCIMB 9469 / D465</strain>
    </source>
</reference>
<dbReference type="KEGG" id="chu:CHU_3504"/>
<dbReference type="InterPro" id="IPR032812">
    <property type="entry name" value="SbsA_Ig"/>
</dbReference>
<accession>A0A6N4SW93</accession>
<evidence type="ECO:0000256" key="2">
    <source>
        <dbReference type="SAM" id="SignalP"/>
    </source>
</evidence>
<dbReference type="RefSeq" id="WP_011586844.1">
    <property type="nucleotide sequence ID" value="NC_008255.1"/>
</dbReference>
<feature type="chain" id="PRO_5027047299" description="SbsA Ig-like domain-containing protein" evidence="2">
    <location>
        <begin position="21"/>
        <end position="518"/>
    </location>
</feature>
<evidence type="ECO:0000313" key="4">
    <source>
        <dbReference type="EMBL" id="ABG60737.1"/>
    </source>
</evidence>
<evidence type="ECO:0000313" key="5">
    <source>
        <dbReference type="Proteomes" id="UP000001822"/>
    </source>
</evidence>
<organism evidence="4 5">
    <name type="scientific">Cytophaga hutchinsonii (strain ATCC 33406 / DSM 1761 / CIP 103989 / NBRC 15051 / NCIMB 9469 / D465)</name>
    <dbReference type="NCBI Taxonomy" id="269798"/>
    <lineage>
        <taxon>Bacteria</taxon>
        <taxon>Pseudomonadati</taxon>
        <taxon>Bacteroidota</taxon>
        <taxon>Cytophagia</taxon>
        <taxon>Cytophagales</taxon>
        <taxon>Cytophagaceae</taxon>
        <taxon>Cytophaga</taxon>
    </lineage>
</organism>
<protein>
    <recommendedName>
        <fullName evidence="3">SbsA Ig-like domain-containing protein</fullName>
    </recommendedName>
</protein>
<dbReference type="Pfam" id="PF13205">
    <property type="entry name" value="Big_5"/>
    <property type="match status" value="1"/>
</dbReference>
<evidence type="ECO:0000256" key="1">
    <source>
        <dbReference type="ARBA" id="ARBA00022729"/>
    </source>
</evidence>
<dbReference type="Proteomes" id="UP000001822">
    <property type="component" value="Chromosome"/>
</dbReference>
<name>A0A6N4SW93_CYTH3</name>
<keyword evidence="5" id="KW-1185">Reference proteome</keyword>
<sequence length="518" mass="59230">MIRILILLFSCLLFTQCANIVPPTGGPRDTEAPKIISAYPKNGQTNYKENFITMTFDEAIVDNQLSSKILVSPTIEGYYTVKIKKNTAKVIWRDTLKENTTYSFNIIDGIKDNTEGNLLKNYSITFSTGNDIDSNTVNSIIKNIPGAALNPNLKLLLFEKTDSITNILSKKPEYIGIATDSGKVEIGYIKEKEYTAVAVADNNKNNKWDKNEPLSVKNIIVKDKITESFQIQETILDTAKVLSANSVNKTINIFFSKGLQYLKIKGEEGEYIYTKLSSRKYSIENQYNLTDTTKIQIEYIDSVGIKSEYVKKVKFKQIDLQKDKDSIINISTINKKKSLKQVIDSIQFSTDKLITKIDVEVIAPKNVTYTLTNNYNNFVLVLKGQKEKDTVEVVIPRESATSIYGEYNRNYKEKFGTDNEKNYGNIQFELKTNQTGFTTYFKNSKDEIVYTSTDKHKNQIKNLEPGEYILFVHIDTNKDGYWNAYDPISNTPAEPIYYFKEKLVIRANWDLEDIQMIF</sequence>
<dbReference type="EMBL" id="CP000383">
    <property type="protein sequence ID" value="ABG60737.1"/>
    <property type="molecule type" value="Genomic_DNA"/>
</dbReference>
<dbReference type="OrthoDB" id="9809989at2"/>
<keyword evidence="1 2" id="KW-0732">Signal</keyword>
<evidence type="ECO:0000259" key="3">
    <source>
        <dbReference type="Pfam" id="PF13205"/>
    </source>
</evidence>
<proteinExistence type="predicted"/>
<feature type="domain" description="SbsA Ig-like" evidence="3">
    <location>
        <begin position="29"/>
        <end position="128"/>
    </location>
</feature>